<dbReference type="InterPro" id="IPR049551">
    <property type="entry name" value="PKS_DH_C"/>
</dbReference>
<organism evidence="6 7">
    <name type="scientific">Gnomoniopsis smithogilvyi</name>
    <dbReference type="NCBI Taxonomy" id="1191159"/>
    <lineage>
        <taxon>Eukaryota</taxon>
        <taxon>Fungi</taxon>
        <taxon>Dikarya</taxon>
        <taxon>Ascomycota</taxon>
        <taxon>Pezizomycotina</taxon>
        <taxon>Sordariomycetes</taxon>
        <taxon>Sordariomycetidae</taxon>
        <taxon>Diaporthales</taxon>
        <taxon>Gnomoniaceae</taxon>
        <taxon>Gnomoniopsis</taxon>
    </lineage>
</organism>
<protein>
    <recommendedName>
        <fullName evidence="5">PKS/mFAS DH domain-containing protein</fullName>
    </recommendedName>
</protein>
<dbReference type="PANTHER" id="PTHR43775">
    <property type="entry name" value="FATTY ACID SYNTHASE"/>
    <property type="match status" value="1"/>
</dbReference>
<evidence type="ECO:0000256" key="2">
    <source>
        <dbReference type="ARBA" id="ARBA00022553"/>
    </source>
</evidence>
<dbReference type="GO" id="GO:0044550">
    <property type="term" value="P:secondary metabolite biosynthetic process"/>
    <property type="evidence" value="ECO:0007669"/>
    <property type="project" value="TreeGrafter"/>
</dbReference>
<evidence type="ECO:0000259" key="5">
    <source>
        <dbReference type="PROSITE" id="PS52019"/>
    </source>
</evidence>
<dbReference type="InterPro" id="IPR016036">
    <property type="entry name" value="Malonyl_transacylase_ACP-bd"/>
</dbReference>
<keyword evidence="1" id="KW-0596">Phosphopantetheine</keyword>
<dbReference type="InterPro" id="IPR014043">
    <property type="entry name" value="Acyl_transferase_dom"/>
</dbReference>
<dbReference type="Gene3D" id="3.10.129.110">
    <property type="entry name" value="Polyketide synthase dehydratase"/>
    <property type="match status" value="1"/>
</dbReference>
<keyword evidence="2" id="KW-0597">Phosphoprotein</keyword>
<evidence type="ECO:0000256" key="4">
    <source>
        <dbReference type="PROSITE-ProRule" id="PRU01363"/>
    </source>
</evidence>
<dbReference type="EMBL" id="JAPEVB010000008">
    <property type="protein sequence ID" value="KAJ4385278.1"/>
    <property type="molecule type" value="Genomic_DNA"/>
</dbReference>
<dbReference type="Gene3D" id="3.40.366.10">
    <property type="entry name" value="Malonyl-Coenzyme A Acyl Carrier Protein, domain 2"/>
    <property type="match status" value="1"/>
</dbReference>
<keyword evidence="7" id="KW-1185">Reference proteome</keyword>
<keyword evidence="3" id="KW-0511">Multifunctional enzyme</keyword>
<accession>A0A9W9CSS6</accession>
<dbReference type="InterPro" id="IPR042104">
    <property type="entry name" value="PKS_dehydratase_sf"/>
</dbReference>
<feature type="domain" description="PKS/mFAS DH" evidence="5">
    <location>
        <begin position="218"/>
        <end position="372"/>
    </location>
</feature>
<dbReference type="InterPro" id="IPR049900">
    <property type="entry name" value="PKS_mFAS_DH"/>
</dbReference>
<gene>
    <name evidence="6" type="ORF">N0V93_010339</name>
</gene>
<dbReference type="InterPro" id="IPR049552">
    <property type="entry name" value="PKS_DH_N"/>
</dbReference>
<dbReference type="Gene3D" id="3.10.129.120">
    <property type="match status" value="1"/>
</dbReference>
<name>A0A9W9CSS6_9PEZI</name>
<evidence type="ECO:0000313" key="6">
    <source>
        <dbReference type="EMBL" id="KAJ4385278.1"/>
    </source>
</evidence>
<dbReference type="Pfam" id="PF21089">
    <property type="entry name" value="PKS_DH_N"/>
    <property type="match status" value="1"/>
</dbReference>
<sequence length="372" mass="40837">MWPLPPQRRDRVSTYAMGALTMEDAIIMAYYRGVAAADQVQQRLEREVGGLSGSSKIGGMMSVGMTKDDAQLYLDRLYKGKAAIPCVNSLSSLTISGDEDAIDVLNAELDERRTFAQADEKLKVGSICYVSALARGKSAVKTFLDLGAKLYTQGWPVNFAAINRPNLTFDAHHSIAVFDIGVPQCLIDLPPYPGNHSGIFWAEPRISKVYRKRQHARTDLLGVPDWHASEAEPRWRKHLRSDELPWVYDHRIQSNIVYPAAEYLAMAIEALKQCVSGTSPPHSAHLARLGLEYGETFANVVKARGTAGTCLAKVTIADTVAPILKNFDVPFVTHPSTLDSILHTNFGAVSASETFQLHDPAISSSIKELDLS</sequence>
<dbReference type="InterPro" id="IPR001227">
    <property type="entry name" value="Ac_transferase_dom_sf"/>
</dbReference>
<evidence type="ECO:0000313" key="7">
    <source>
        <dbReference type="Proteomes" id="UP001140453"/>
    </source>
</evidence>
<dbReference type="PROSITE" id="PS52019">
    <property type="entry name" value="PKS_MFAS_DH"/>
    <property type="match status" value="1"/>
</dbReference>
<dbReference type="PANTHER" id="PTHR43775:SF29">
    <property type="entry name" value="ASPERFURANONE POLYKETIDE SYNTHASE AFOG-RELATED"/>
    <property type="match status" value="1"/>
</dbReference>
<reference evidence="6" key="1">
    <citation type="submission" date="2022-10" db="EMBL/GenBank/DDBJ databases">
        <title>Tapping the CABI collections for fungal endophytes: first genome assemblies for Collariella, Neodidymelliopsis, Ascochyta clinopodiicola, Didymella pomorum, Didymosphaeria variabile, Neocosmospora piperis and Neocucurbitaria cava.</title>
        <authorList>
            <person name="Hill R."/>
        </authorList>
    </citation>
    <scope>NUCLEOTIDE SEQUENCE</scope>
    <source>
        <strain evidence="6">IMI 355082</strain>
    </source>
</reference>
<dbReference type="GO" id="GO:0004312">
    <property type="term" value="F:fatty acid synthase activity"/>
    <property type="evidence" value="ECO:0007669"/>
    <property type="project" value="TreeGrafter"/>
</dbReference>
<dbReference type="GO" id="GO:0006633">
    <property type="term" value="P:fatty acid biosynthetic process"/>
    <property type="evidence" value="ECO:0007669"/>
    <property type="project" value="TreeGrafter"/>
</dbReference>
<dbReference type="Proteomes" id="UP001140453">
    <property type="component" value="Unassembled WGS sequence"/>
</dbReference>
<evidence type="ECO:0000256" key="3">
    <source>
        <dbReference type="ARBA" id="ARBA00023268"/>
    </source>
</evidence>
<comment type="caution">
    <text evidence="6">The sequence shown here is derived from an EMBL/GenBank/DDBJ whole genome shotgun (WGS) entry which is preliminary data.</text>
</comment>
<evidence type="ECO:0000256" key="1">
    <source>
        <dbReference type="ARBA" id="ARBA00022450"/>
    </source>
</evidence>
<dbReference type="Pfam" id="PF14765">
    <property type="entry name" value="PS-DH"/>
    <property type="match status" value="1"/>
</dbReference>
<dbReference type="OrthoDB" id="4757480at2759"/>
<proteinExistence type="predicted"/>
<dbReference type="SMART" id="SM00827">
    <property type="entry name" value="PKS_AT"/>
    <property type="match status" value="1"/>
</dbReference>
<feature type="region of interest" description="N-terminal hotdog fold" evidence="4">
    <location>
        <begin position="218"/>
        <end position="356"/>
    </location>
</feature>
<dbReference type="SUPFAM" id="SSF55048">
    <property type="entry name" value="Probable ACP-binding domain of malonyl-CoA ACP transacylase"/>
    <property type="match status" value="1"/>
</dbReference>
<dbReference type="AlphaFoldDB" id="A0A9W9CSS6"/>
<dbReference type="InterPro" id="IPR050091">
    <property type="entry name" value="PKS_NRPS_Biosynth_Enz"/>
</dbReference>
<comment type="caution">
    <text evidence="4">Lacks conserved residue(s) required for the propagation of feature annotation.</text>
</comment>